<evidence type="ECO:0000313" key="8">
    <source>
        <dbReference type="Proteomes" id="UP000247409"/>
    </source>
</evidence>
<organism evidence="7 8">
    <name type="scientific">Gracilariopsis chorda</name>
    <dbReference type="NCBI Taxonomy" id="448386"/>
    <lineage>
        <taxon>Eukaryota</taxon>
        <taxon>Rhodophyta</taxon>
        <taxon>Florideophyceae</taxon>
        <taxon>Rhodymeniophycidae</taxon>
        <taxon>Gracilariales</taxon>
        <taxon>Gracilariaceae</taxon>
        <taxon>Gracilariopsis</taxon>
    </lineage>
</organism>
<keyword evidence="7" id="KW-0648">Protein biosynthesis</keyword>
<keyword evidence="7" id="KW-0251">Elongation factor</keyword>
<dbReference type="GO" id="GO:0006355">
    <property type="term" value="P:regulation of DNA-templated transcription"/>
    <property type="evidence" value="ECO:0007669"/>
    <property type="project" value="InterPro"/>
</dbReference>
<evidence type="ECO:0000256" key="4">
    <source>
        <dbReference type="ARBA" id="ARBA00023242"/>
    </source>
</evidence>
<dbReference type="GO" id="GO:0008270">
    <property type="term" value="F:zinc ion binding"/>
    <property type="evidence" value="ECO:0007669"/>
    <property type="project" value="InterPro"/>
</dbReference>
<comment type="subcellular location">
    <subcellularLocation>
        <location evidence="1 5">Nucleus</location>
    </subcellularLocation>
</comment>
<dbReference type="InterPro" id="IPR029040">
    <property type="entry name" value="RPABC4/Spt4"/>
</dbReference>
<dbReference type="Gene3D" id="3.30.40.210">
    <property type="match status" value="1"/>
</dbReference>
<name>A0A2V3IX62_9FLOR</name>
<gene>
    <name evidence="7" type="ORF">BWQ96_03437</name>
</gene>
<dbReference type="Pfam" id="PF06093">
    <property type="entry name" value="Spt4"/>
    <property type="match status" value="1"/>
</dbReference>
<accession>A0A2V3IX62</accession>
<evidence type="ECO:0000256" key="1">
    <source>
        <dbReference type="ARBA" id="ARBA00004123"/>
    </source>
</evidence>
<dbReference type="PANTHER" id="PTHR12882:SF1">
    <property type="entry name" value="TRANSCRIPTION ELONGATION FACTOR SPT4"/>
    <property type="match status" value="1"/>
</dbReference>
<dbReference type="CDD" id="cd07973">
    <property type="entry name" value="Spt4"/>
    <property type="match status" value="1"/>
</dbReference>
<proteinExistence type="inferred from homology"/>
<dbReference type="SMART" id="SM01389">
    <property type="entry name" value="Spt4"/>
    <property type="match status" value="1"/>
</dbReference>
<dbReference type="OrthoDB" id="248751at2759"/>
<comment type="similarity">
    <text evidence="2 5">Belongs to the SPT4 family.</text>
</comment>
<dbReference type="EMBL" id="NBIV01000033">
    <property type="protein sequence ID" value="PXF46746.1"/>
    <property type="molecule type" value="Genomic_DNA"/>
</dbReference>
<dbReference type="PANTHER" id="PTHR12882">
    <property type="entry name" value="SUPPRESSOR OF TY 4"/>
    <property type="match status" value="1"/>
</dbReference>
<evidence type="ECO:0000259" key="6">
    <source>
        <dbReference type="SMART" id="SM01389"/>
    </source>
</evidence>
<dbReference type="InterPro" id="IPR009287">
    <property type="entry name" value="Spt4"/>
</dbReference>
<dbReference type="InterPro" id="IPR038510">
    <property type="entry name" value="Spt4_sf"/>
</dbReference>
<dbReference type="AlphaFoldDB" id="A0A2V3IX62"/>
<dbReference type="GO" id="GO:0003746">
    <property type="term" value="F:translation elongation factor activity"/>
    <property type="evidence" value="ECO:0007669"/>
    <property type="project" value="UniProtKB-KW"/>
</dbReference>
<evidence type="ECO:0000256" key="2">
    <source>
        <dbReference type="ARBA" id="ARBA00010464"/>
    </source>
</evidence>
<dbReference type="InterPro" id="IPR022800">
    <property type="entry name" value="Spt4/RpoE2_Znf"/>
</dbReference>
<sequence>MSNNDGSHVVPTEVAQSKLKACMSCSLIKTTQQFYTDGCDNCDFMSLAGDKERISACTTSQFVGTYVVMNPTKSWVAKWQRVASFVPGAYAVHIDARLPDDIVEQLEENGIRVYSVVATTEKPA</sequence>
<reference evidence="7 8" key="1">
    <citation type="journal article" date="2018" name="Mol. Biol. Evol.">
        <title>Analysis of the draft genome of the red seaweed Gracilariopsis chorda provides insights into genome size evolution in Rhodophyta.</title>
        <authorList>
            <person name="Lee J."/>
            <person name="Yang E.C."/>
            <person name="Graf L."/>
            <person name="Yang J.H."/>
            <person name="Qiu H."/>
            <person name="Zel Zion U."/>
            <person name="Chan C.X."/>
            <person name="Stephens T.G."/>
            <person name="Weber A.P.M."/>
            <person name="Boo G.H."/>
            <person name="Boo S.M."/>
            <person name="Kim K.M."/>
            <person name="Shin Y."/>
            <person name="Jung M."/>
            <person name="Lee S.J."/>
            <person name="Yim H.S."/>
            <person name="Lee J.H."/>
            <person name="Bhattacharya D."/>
            <person name="Yoon H.S."/>
        </authorList>
    </citation>
    <scope>NUCLEOTIDE SEQUENCE [LARGE SCALE GENOMIC DNA]</scope>
    <source>
        <strain evidence="7 8">SKKU-2015</strain>
        <tissue evidence="7">Whole body</tissue>
    </source>
</reference>
<feature type="domain" description="Spt4/RpoE2 zinc finger" evidence="6">
    <location>
        <begin position="19"/>
        <end position="95"/>
    </location>
</feature>
<keyword evidence="3 5" id="KW-0804">Transcription</keyword>
<dbReference type="GO" id="GO:0140673">
    <property type="term" value="P:transcription elongation-coupled chromatin remodeling"/>
    <property type="evidence" value="ECO:0007669"/>
    <property type="project" value="InterPro"/>
</dbReference>
<evidence type="ECO:0000256" key="5">
    <source>
        <dbReference type="PIRNR" id="PIRNR025023"/>
    </source>
</evidence>
<dbReference type="STRING" id="448386.A0A2V3IX62"/>
<dbReference type="GO" id="GO:0000993">
    <property type="term" value="F:RNA polymerase II complex binding"/>
    <property type="evidence" value="ECO:0007669"/>
    <property type="project" value="TreeGrafter"/>
</dbReference>
<keyword evidence="4 5" id="KW-0539">Nucleus</keyword>
<dbReference type="PIRSF" id="PIRSF025023">
    <property type="entry name" value="Spt4"/>
    <property type="match status" value="1"/>
</dbReference>
<evidence type="ECO:0000313" key="7">
    <source>
        <dbReference type="EMBL" id="PXF46746.1"/>
    </source>
</evidence>
<dbReference type="SUPFAM" id="SSF63393">
    <property type="entry name" value="RNA polymerase subunits"/>
    <property type="match status" value="1"/>
</dbReference>
<evidence type="ECO:0000256" key="3">
    <source>
        <dbReference type="ARBA" id="ARBA00023163"/>
    </source>
</evidence>
<dbReference type="Proteomes" id="UP000247409">
    <property type="component" value="Unassembled WGS sequence"/>
</dbReference>
<comment type="caution">
    <text evidence="7">The sequence shown here is derived from an EMBL/GenBank/DDBJ whole genome shotgun (WGS) entry which is preliminary data.</text>
</comment>
<dbReference type="GO" id="GO:0032044">
    <property type="term" value="C:DSIF complex"/>
    <property type="evidence" value="ECO:0007669"/>
    <property type="project" value="TreeGrafter"/>
</dbReference>
<protein>
    <submittedName>
        <fullName evidence="7">Transcription elongation factor SPT4</fullName>
    </submittedName>
</protein>
<keyword evidence="8" id="KW-1185">Reference proteome</keyword>